<evidence type="ECO:0000256" key="1">
    <source>
        <dbReference type="SAM" id="Coils"/>
    </source>
</evidence>
<evidence type="ECO:0000313" key="3">
    <source>
        <dbReference type="Proteomes" id="UP001218218"/>
    </source>
</evidence>
<dbReference type="AlphaFoldDB" id="A0AAD7A7Q2"/>
<reference evidence="2" key="1">
    <citation type="submission" date="2023-03" db="EMBL/GenBank/DDBJ databases">
        <title>Massive genome expansion in bonnet fungi (Mycena s.s.) driven by repeated elements and novel gene families across ecological guilds.</title>
        <authorList>
            <consortium name="Lawrence Berkeley National Laboratory"/>
            <person name="Harder C.B."/>
            <person name="Miyauchi S."/>
            <person name="Viragh M."/>
            <person name="Kuo A."/>
            <person name="Thoen E."/>
            <person name="Andreopoulos B."/>
            <person name="Lu D."/>
            <person name="Skrede I."/>
            <person name="Drula E."/>
            <person name="Henrissat B."/>
            <person name="Morin E."/>
            <person name="Kohler A."/>
            <person name="Barry K."/>
            <person name="LaButti K."/>
            <person name="Morin E."/>
            <person name="Salamov A."/>
            <person name="Lipzen A."/>
            <person name="Mereny Z."/>
            <person name="Hegedus B."/>
            <person name="Baldrian P."/>
            <person name="Stursova M."/>
            <person name="Weitz H."/>
            <person name="Taylor A."/>
            <person name="Grigoriev I.V."/>
            <person name="Nagy L.G."/>
            <person name="Martin F."/>
            <person name="Kauserud H."/>
        </authorList>
    </citation>
    <scope>NUCLEOTIDE SEQUENCE</scope>
    <source>
        <strain evidence="2">CBHHK002</strain>
    </source>
</reference>
<feature type="coiled-coil region" evidence="1">
    <location>
        <begin position="6"/>
        <end position="33"/>
    </location>
</feature>
<name>A0AAD7A7Q2_9AGAR</name>
<comment type="caution">
    <text evidence="2">The sequence shown here is derived from an EMBL/GenBank/DDBJ whole genome shotgun (WGS) entry which is preliminary data.</text>
</comment>
<proteinExistence type="predicted"/>
<accession>A0AAD7A7Q2</accession>
<dbReference type="EMBL" id="JARIHO010000014">
    <property type="protein sequence ID" value="KAJ7350729.1"/>
    <property type="molecule type" value="Genomic_DNA"/>
</dbReference>
<protein>
    <recommendedName>
        <fullName evidence="4">F-box domain-containing protein</fullName>
    </recommendedName>
</protein>
<keyword evidence="1" id="KW-0175">Coiled coil</keyword>
<dbReference type="Proteomes" id="UP001218218">
    <property type="component" value="Unassembled WGS sequence"/>
</dbReference>
<evidence type="ECO:0008006" key="4">
    <source>
        <dbReference type="Google" id="ProtNLM"/>
    </source>
</evidence>
<gene>
    <name evidence="2" type="ORF">DFH08DRAFT_115965</name>
</gene>
<organism evidence="2 3">
    <name type="scientific">Mycena albidolilacea</name>
    <dbReference type="NCBI Taxonomy" id="1033008"/>
    <lineage>
        <taxon>Eukaryota</taxon>
        <taxon>Fungi</taxon>
        <taxon>Dikarya</taxon>
        <taxon>Basidiomycota</taxon>
        <taxon>Agaricomycotina</taxon>
        <taxon>Agaricomycetes</taxon>
        <taxon>Agaricomycetidae</taxon>
        <taxon>Agaricales</taxon>
        <taxon>Marasmiineae</taxon>
        <taxon>Mycenaceae</taxon>
        <taxon>Mycena</taxon>
    </lineage>
</organism>
<sequence length="335" mass="37796">MQLAGNADLHALVAKLEARMTAQEKRIVVLEQENSELWQEVHRLKGPRLPLELFFLIVAEARADKKALKTFSLVSRSWMHIAREILFARISLRSVKPFLNDPHCTIFPYVRGLFISRDDTNDGTSVPSAITPNWLDDYLVHVPKFTALTSLELYTLKARDLHNIARALPPGTKQRIRELTIYRPDASLSALTNFISNFTQLTTLKCGEMYESWRNNALARLLPPTQAGTNELAAPPPSLATLLFWESGHLPANVLKWLTARHPGAIELFCPSDLQPAHPAEFRDFIVRFGGSLSEIELSILHERDAGKYYAGGHNCVFRSQTNAASQFNSWTRNI</sequence>
<keyword evidence="3" id="KW-1185">Reference proteome</keyword>
<evidence type="ECO:0000313" key="2">
    <source>
        <dbReference type="EMBL" id="KAJ7350729.1"/>
    </source>
</evidence>